<name>A0A0R3TAX5_RODNA</name>
<accession>A0A0R3TAX5</accession>
<reference evidence="1 2" key="2">
    <citation type="submission" date="2018-11" db="EMBL/GenBank/DDBJ databases">
        <authorList>
            <consortium name="Pathogen Informatics"/>
        </authorList>
    </citation>
    <scope>NUCLEOTIDE SEQUENCE [LARGE SCALE GENOMIC DNA]</scope>
</reference>
<dbReference type="STRING" id="102285.A0A0R3TAX5"/>
<dbReference type="Proteomes" id="UP000278807">
    <property type="component" value="Unassembled WGS sequence"/>
</dbReference>
<proteinExistence type="predicted"/>
<evidence type="ECO:0000313" key="1">
    <source>
        <dbReference type="EMBL" id="VDO00072.1"/>
    </source>
</evidence>
<dbReference type="WBParaSite" id="HNAJ_0000421401-mRNA-1">
    <property type="protein sequence ID" value="HNAJ_0000421401-mRNA-1"/>
    <property type="gene ID" value="HNAJ_0000421401"/>
</dbReference>
<dbReference type="AlphaFoldDB" id="A0A0R3TAX5"/>
<gene>
    <name evidence="1" type="ORF">HNAJ_LOCUS4212</name>
</gene>
<protein>
    <submittedName>
        <fullName evidence="3">ANF_receptor domain-containing protein</fullName>
    </submittedName>
</protein>
<organism evidence="3">
    <name type="scientific">Rodentolepis nana</name>
    <name type="common">Dwarf tapeworm</name>
    <name type="synonym">Hymenolepis nana</name>
    <dbReference type="NCBI Taxonomy" id="102285"/>
    <lineage>
        <taxon>Eukaryota</taxon>
        <taxon>Metazoa</taxon>
        <taxon>Spiralia</taxon>
        <taxon>Lophotrochozoa</taxon>
        <taxon>Platyhelminthes</taxon>
        <taxon>Cestoda</taxon>
        <taxon>Eucestoda</taxon>
        <taxon>Cyclophyllidea</taxon>
        <taxon>Hymenolepididae</taxon>
        <taxon>Rodentolepis</taxon>
    </lineage>
</organism>
<evidence type="ECO:0000313" key="3">
    <source>
        <dbReference type="WBParaSite" id="HNAJ_0000421401-mRNA-1"/>
    </source>
</evidence>
<keyword evidence="2" id="KW-1185">Reference proteome</keyword>
<dbReference type="EMBL" id="UZAE01002817">
    <property type="protein sequence ID" value="VDO00072.1"/>
    <property type="molecule type" value="Genomic_DNA"/>
</dbReference>
<dbReference type="OrthoDB" id="6254246at2759"/>
<sequence length="343" mass="38416">MSIHVASQDEDESRILLFLYYIASDLMCIPEINLYDFYNSIASAVNYVRSPIPITDKTFFYAHVNYRYIQGCSLMEFRRGPLLVELLEELEENSVHTEGFTVLLGPPLPSDCGLVSKWISLGEPDQIQGNQLYQISYYCPLNGYASAFVEHLVDTPTDSVEPTLSAVSMLVQLNKILQSVLVYLIHKGWSEIALYYEANIAQTDVATIFESISLPLDIAKRQKWAINIVSSGEVRTGLPFANILAPYDSKIDAVVLLMSPSLGMEVLIGVQNLSRIKEGRIALIHANPSDMLTYDALIFWRNFLKESPPTLSAGQSLILLTSLPIGTEYDAKSILFEQLTRNM</sequence>
<evidence type="ECO:0000313" key="2">
    <source>
        <dbReference type="Proteomes" id="UP000278807"/>
    </source>
</evidence>
<reference evidence="3" key="1">
    <citation type="submission" date="2017-02" db="UniProtKB">
        <authorList>
            <consortium name="WormBaseParasite"/>
        </authorList>
    </citation>
    <scope>IDENTIFICATION</scope>
</reference>